<sequence length="238" mass="26239">MVAIAPLATRLIAGIAVPNTALINDTIALARASLPDNGYNHVMRAWLNGQAIINHLPDHNRSVVNVEAFGVATILHDLGWAFNTTFVSTENAFEIDGAHAARDFLLKSGDTRWNKHRLQLVWDAIAIHAHADIAKHKEIEVALTSAGTLTEVTGPEIAKAQFGDLITVNRTEWEGILAAFPRPNFKAYLTETSVHLCRIKPHTTYGNSLGDFGERYLPGYNRTGNRIIDQLDLLFPDE</sequence>
<dbReference type="Proteomes" id="UP000700596">
    <property type="component" value="Unassembled WGS sequence"/>
</dbReference>
<dbReference type="OrthoDB" id="2378324at2759"/>
<proteinExistence type="predicted"/>
<keyword evidence="2" id="KW-1185">Reference proteome</keyword>
<evidence type="ECO:0000313" key="2">
    <source>
        <dbReference type="Proteomes" id="UP000700596"/>
    </source>
</evidence>
<accession>A0A9P9CZR4</accession>
<gene>
    <name evidence="1" type="ORF">B0J11DRAFT_208020</name>
</gene>
<reference evidence="1" key="1">
    <citation type="journal article" date="2021" name="Nat. Commun.">
        <title>Genetic determinants of endophytism in the Arabidopsis root mycobiome.</title>
        <authorList>
            <person name="Mesny F."/>
            <person name="Miyauchi S."/>
            <person name="Thiergart T."/>
            <person name="Pickel B."/>
            <person name="Atanasova L."/>
            <person name="Karlsson M."/>
            <person name="Huettel B."/>
            <person name="Barry K.W."/>
            <person name="Haridas S."/>
            <person name="Chen C."/>
            <person name="Bauer D."/>
            <person name="Andreopoulos W."/>
            <person name="Pangilinan J."/>
            <person name="LaButti K."/>
            <person name="Riley R."/>
            <person name="Lipzen A."/>
            <person name="Clum A."/>
            <person name="Drula E."/>
            <person name="Henrissat B."/>
            <person name="Kohler A."/>
            <person name="Grigoriev I.V."/>
            <person name="Martin F.M."/>
            <person name="Hacquard S."/>
        </authorList>
    </citation>
    <scope>NUCLEOTIDE SEQUENCE</scope>
    <source>
        <strain evidence="1">MPI-CAGE-CH-0243</strain>
    </source>
</reference>
<name>A0A9P9CZR4_9PLEO</name>
<comment type="caution">
    <text evidence="1">The sequence shown here is derived from an EMBL/GenBank/DDBJ whole genome shotgun (WGS) entry which is preliminary data.</text>
</comment>
<dbReference type="SUPFAM" id="SSF109604">
    <property type="entry name" value="HD-domain/PDEase-like"/>
    <property type="match status" value="1"/>
</dbReference>
<dbReference type="EMBL" id="JAGMWT010000029">
    <property type="protein sequence ID" value="KAH7110095.1"/>
    <property type="molecule type" value="Genomic_DNA"/>
</dbReference>
<dbReference type="PANTHER" id="PTHR35569">
    <property type="entry name" value="CYANAMIDE HYDRATASE DDI2-RELATED"/>
    <property type="match status" value="1"/>
</dbReference>
<evidence type="ECO:0008006" key="3">
    <source>
        <dbReference type="Google" id="ProtNLM"/>
    </source>
</evidence>
<evidence type="ECO:0000313" key="1">
    <source>
        <dbReference type="EMBL" id="KAH7110095.1"/>
    </source>
</evidence>
<dbReference type="PANTHER" id="PTHR35569:SF1">
    <property type="entry name" value="CYANAMIDE HYDRATASE DDI2-RELATED"/>
    <property type="match status" value="1"/>
</dbReference>
<protein>
    <recommendedName>
        <fullName evidence="3">HD domain-containing protein</fullName>
    </recommendedName>
</protein>
<organism evidence="1 2">
    <name type="scientific">Dendryphion nanum</name>
    <dbReference type="NCBI Taxonomy" id="256645"/>
    <lineage>
        <taxon>Eukaryota</taxon>
        <taxon>Fungi</taxon>
        <taxon>Dikarya</taxon>
        <taxon>Ascomycota</taxon>
        <taxon>Pezizomycotina</taxon>
        <taxon>Dothideomycetes</taxon>
        <taxon>Pleosporomycetidae</taxon>
        <taxon>Pleosporales</taxon>
        <taxon>Torulaceae</taxon>
        <taxon>Dendryphion</taxon>
    </lineage>
</organism>
<dbReference type="AlphaFoldDB" id="A0A9P9CZR4"/>